<evidence type="ECO:0000256" key="4">
    <source>
        <dbReference type="ARBA" id="ARBA00022989"/>
    </source>
</evidence>
<evidence type="ECO:0000313" key="7">
    <source>
        <dbReference type="EMBL" id="GME69592.1"/>
    </source>
</evidence>
<keyword evidence="8" id="KW-1185">Reference proteome</keyword>
<protein>
    <submittedName>
        <fullName evidence="7">Unnamed protein product</fullName>
    </submittedName>
</protein>
<evidence type="ECO:0000256" key="5">
    <source>
        <dbReference type="ARBA" id="ARBA00023136"/>
    </source>
</evidence>
<keyword evidence="3 6" id="KW-0812">Transmembrane</keyword>
<reference evidence="7" key="1">
    <citation type="submission" date="2023-04" db="EMBL/GenBank/DDBJ databases">
        <title>Candida boidinii NBRC 10035.</title>
        <authorList>
            <person name="Ichikawa N."/>
            <person name="Sato H."/>
            <person name="Tonouchi N."/>
        </authorList>
    </citation>
    <scope>NUCLEOTIDE SEQUENCE</scope>
    <source>
        <strain evidence="7">NBRC 10035</strain>
    </source>
</reference>
<keyword evidence="4 6" id="KW-1133">Transmembrane helix</keyword>
<evidence type="ECO:0000256" key="1">
    <source>
        <dbReference type="ARBA" id="ARBA00004127"/>
    </source>
</evidence>
<organism evidence="7 8">
    <name type="scientific">Candida boidinii</name>
    <name type="common">Yeast</name>
    <dbReference type="NCBI Taxonomy" id="5477"/>
    <lineage>
        <taxon>Eukaryota</taxon>
        <taxon>Fungi</taxon>
        <taxon>Dikarya</taxon>
        <taxon>Ascomycota</taxon>
        <taxon>Saccharomycotina</taxon>
        <taxon>Pichiomycetes</taxon>
        <taxon>Pichiales</taxon>
        <taxon>Pichiaceae</taxon>
        <taxon>Ogataea</taxon>
        <taxon>Ogataea/Candida clade</taxon>
    </lineage>
</organism>
<keyword evidence="5 6" id="KW-0472">Membrane</keyword>
<feature type="transmembrane region" description="Helical" evidence="6">
    <location>
        <begin position="7"/>
        <end position="28"/>
    </location>
</feature>
<dbReference type="Pfam" id="PF10270">
    <property type="entry name" value="MMgT"/>
    <property type="match status" value="1"/>
</dbReference>
<feature type="transmembrane region" description="Helical" evidence="6">
    <location>
        <begin position="78"/>
        <end position="97"/>
    </location>
</feature>
<evidence type="ECO:0000313" key="8">
    <source>
        <dbReference type="Proteomes" id="UP001165120"/>
    </source>
</evidence>
<comment type="subcellular location">
    <subcellularLocation>
        <location evidence="1">Endomembrane system</location>
        <topology evidence="1">Multi-pass membrane protein</topology>
    </subcellularLocation>
</comment>
<gene>
    <name evidence="7" type="ORF">Cboi02_000242700</name>
</gene>
<dbReference type="GO" id="GO:0012505">
    <property type="term" value="C:endomembrane system"/>
    <property type="evidence" value="ECO:0007669"/>
    <property type="project" value="UniProtKB-SubCell"/>
</dbReference>
<evidence type="ECO:0000256" key="2">
    <source>
        <dbReference type="ARBA" id="ARBA00006109"/>
    </source>
</evidence>
<name>A0A9W6WFP2_CANBO</name>
<dbReference type="EMBL" id="BSXN01000718">
    <property type="protein sequence ID" value="GME69592.1"/>
    <property type="molecule type" value="Genomic_DNA"/>
</dbReference>
<dbReference type="AlphaFoldDB" id="A0A9W6WFP2"/>
<dbReference type="InterPro" id="IPR018937">
    <property type="entry name" value="MMgT"/>
</dbReference>
<dbReference type="Proteomes" id="UP001165120">
    <property type="component" value="Unassembled WGS sequence"/>
</dbReference>
<evidence type="ECO:0000256" key="3">
    <source>
        <dbReference type="ARBA" id="ARBA00022692"/>
    </source>
</evidence>
<sequence>MAFSKKATAQIFFLIGFVIFVNSIYSTYQFNQLSKFLESKKEITPDKLFNSDNQSNGGSGISTDEDNSSGFFSIPIDIKIEPIIAAFFFLAGSFYSLSASNDKYKKDLLSNKKIKNFQNRSLKYLDMSKATAEDEVSGFSNFEYIENSPSILDITQKRKEYLNASKDQSIQESVDEKKTE</sequence>
<evidence type="ECO:0000256" key="6">
    <source>
        <dbReference type="SAM" id="Phobius"/>
    </source>
</evidence>
<proteinExistence type="inferred from homology"/>
<comment type="caution">
    <text evidence="7">The sequence shown here is derived from an EMBL/GenBank/DDBJ whole genome shotgun (WGS) entry which is preliminary data.</text>
</comment>
<comment type="similarity">
    <text evidence="2">Belongs to the membrane magnesium transporter (TC 1.A.67) family.</text>
</comment>
<accession>A0A9W6WFP2</accession>